<comment type="similarity">
    <text evidence="1 6">Belongs to the snRNP Sm proteins family.</text>
</comment>
<evidence type="ECO:0000256" key="3">
    <source>
        <dbReference type="ARBA" id="ARBA00022664"/>
    </source>
</evidence>
<dbReference type="InterPro" id="IPR044642">
    <property type="entry name" value="PTHR15588"/>
</dbReference>
<dbReference type="Proteomes" id="UP001164743">
    <property type="component" value="Chromosome 3A"/>
</dbReference>
<dbReference type="Gene3D" id="2.30.30.100">
    <property type="match status" value="1"/>
</dbReference>
<evidence type="ECO:0000256" key="7">
    <source>
        <dbReference type="SAM" id="MobiDB-lite"/>
    </source>
</evidence>
<dbReference type="PANTHER" id="PTHR15588:SF8">
    <property type="entry name" value="U6 SNRNA-ASSOCIATED SM-LIKE PROTEIN LSM1"/>
    <property type="match status" value="1"/>
</dbReference>
<feature type="compositionally biased region" description="Polar residues" evidence="7">
    <location>
        <begin position="68"/>
        <end position="82"/>
    </location>
</feature>
<dbReference type="CDD" id="cd01728">
    <property type="entry name" value="LSm1"/>
    <property type="match status" value="1"/>
</dbReference>
<comment type="subunit">
    <text evidence="6">Component of the heptameric LSM1-LSM7 complex that forms a seven-membered ring structure with a donut shape.</text>
</comment>
<dbReference type="InterPro" id="IPR047575">
    <property type="entry name" value="Sm"/>
</dbReference>
<keyword evidence="5 6" id="KW-0687">Ribonucleoprotein</keyword>
<evidence type="ECO:0000256" key="6">
    <source>
        <dbReference type="RuleBase" id="RU365047"/>
    </source>
</evidence>
<accession>A0ABY7CCR8</accession>
<dbReference type="InterPro" id="IPR001163">
    <property type="entry name" value="Sm_dom_euk/arc"/>
</dbReference>
<keyword evidence="4 6" id="KW-0694">RNA-binding</keyword>
<comment type="subcellular location">
    <subcellularLocation>
        <location evidence="6">Cytoplasm</location>
    </subcellularLocation>
    <subcellularLocation>
        <location evidence="6">Cytoplasm</location>
        <location evidence="6">P-body</location>
    </subcellularLocation>
</comment>
<dbReference type="EMBL" id="CP110423">
    <property type="protein sequence ID" value="WAQ82849.1"/>
    <property type="molecule type" value="Genomic_DNA"/>
</dbReference>
<dbReference type="GeneID" id="77808055"/>
<comment type="function">
    <text evidence="6">Component of the cytoplasmic LSM1-LSM7 complex which is involved in mRNA degradation.</text>
</comment>
<keyword evidence="3 6" id="KW-0507">mRNA processing</keyword>
<dbReference type="Pfam" id="PF01423">
    <property type="entry name" value="LSM"/>
    <property type="match status" value="1"/>
</dbReference>
<dbReference type="SMART" id="SM00651">
    <property type="entry name" value="Sm"/>
    <property type="match status" value="1"/>
</dbReference>
<evidence type="ECO:0000256" key="2">
    <source>
        <dbReference type="ARBA" id="ARBA00022490"/>
    </source>
</evidence>
<protein>
    <recommendedName>
        <fullName evidence="6">U6 snRNA-associated Sm-like protein LSm1</fullName>
    </recommendedName>
</protein>
<keyword evidence="10" id="KW-1185">Reference proteome</keyword>
<dbReference type="SUPFAM" id="SSF50182">
    <property type="entry name" value="Sm-like ribonucleoproteins"/>
    <property type="match status" value="1"/>
</dbReference>
<evidence type="ECO:0000256" key="5">
    <source>
        <dbReference type="ARBA" id="ARBA00023274"/>
    </source>
</evidence>
<organism evidence="9 10">
    <name type="scientific">Puccinia triticina</name>
    <dbReference type="NCBI Taxonomy" id="208348"/>
    <lineage>
        <taxon>Eukaryota</taxon>
        <taxon>Fungi</taxon>
        <taxon>Dikarya</taxon>
        <taxon>Basidiomycota</taxon>
        <taxon>Pucciniomycotina</taxon>
        <taxon>Pucciniomycetes</taxon>
        <taxon>Pucciniales</taxon>
        <taxon>Pucciniaceae</taxon>
        <taxon>Puccinia</taxon>
    </lineage>
</organism>
<name>A0ABY7CCR8_9BASI</name>
<evidence type="ECO:0000259" key="8">
    <source>
        <dbReference type="PROSITE" id="PS52002"/>
    </source>
</evidence>
<dbReference type="PANTHER" id="PTHR15588">
    <property type="entry name" value="LSM1"/>
    <property type="match status" value="1"/>
</dbReference>
<dbReference type="PROSITE" id="PS52002">
    <property type="entry name" value="SM"/>
    <property type="match status" value="1"/>
</dbReference>
<evidence type="ECO:0000256" key="1">
    <source>
        <dbReference type="ARBA" id="ARBA00006850"/>
    </source>
</evidence>
<gene>
    <name evidence="6" type="primary">LSM1</name>
    <name evidence="9" type="ORF">PtA15_3A214</name>
</gene>
<evidence type="ECO:0000313" key="9">
    <source>
        <dbReference type="EMBL" id="WAQ82849.1"/>
    </source>
</evidence>
<proteinExistence type="inferred from homology"/>
<dbReference type="RefSeq" id="XP_053018404.1">
    <property type="nucleotide sequence ID" value="XM_053167160.1"/>
</dbReference>
<feature type="region of interest" description="Disordered" evidence="7">
    <location>
        <begin position="63"/>
        <end position="86"/>
    </location>
</feature>
<feature type="domain" description="Sm" evidence="8">
    <location>
        <begin position="11"/>
        <end position="118"/>
    </location>
</feature>
<sequence length="173" mass="20104">MDNFLTNVPFTTSGALVDIVDKKILVSLRDGKKLIGVLRSYDQFANLVLQDTIERIHVRIESEEDAQQDNQTEQDGSDNQRTQKNKTKKGICKYTDVWRGIYLVRGENVVLLGEIDLDKEDEIIKQFECDTVETVSELQRQEVQRKTDRVKKDEKILFDRLGFSKEGDEDDRY</sequence>
<keyword evidence="2 6" id="KW-0963">Cytoplasm</keyword>
<evidence type="ECO:0000313" key="10">
    <source>
        <dbReference type="Proteomes" id="UP001164743"/>
    </source>
</evidence>
<dbReference type="InterPro" id="IPR034104">
    <property type="entry name" value="Lsm1"/>
</dbReference>
<evidence type="ECO:0000256" key="4">
    <source>
        <dbReference type="ARBA" id="ARBA00022884"/>
    </source>
</evidence>
<reference evidence="9" key="1">
    <citation type="submission" date="2022-10" db="EMBL/GenBank/DDBJ databases">
        <title>Puccinia triticina Genome sequencing and assembly.</title>
        <authorList>
            <person name="Li C."/>
        </authorList>
    </citation>
    <scope>NUCLEOTIDE SEQUENCE</scope>
    <source>
        <strain evidence="9">Pt15</strain>
    </source>
</reference>
<dbReference type="InterPro" id="IPR010920">
    <property type="entry name" value="LSM_dom_sf"/>
</dbReference>